<keyword evidence="3 6" id="KW-1133">Transmembrane helix</keyword>
<evidence type="ECO:0000256" key="2">
    <source>
        <dbReference type="ARBA" id="ARBA00022692"/>
    </source>
</evidence>
<feature type="domain" description="Rhodopsin" evidence="7">
    <location>
        <begin position="3"/>
        <end position="78"/>
    </location>
</feature>
<evidence type="ECO:0000256" key="3">
    <source>
        <dbReference type="ARBA" id="ARBA00022989"/>
    </source>
</evidence>
<comment type="caution">
    <text evidence="8">The sequence shown here is derived from an EMBL/GenBank/DDBJ whole genome shotgun (WGS) entry which is preliminary data.</text>
</comment>
<dbReference type="Pfam" id="PF20684">
    <property type="entry name" value="Fung_rhodopsin"/>
    <property type="match status" value="1"/>
</dbReference>
<protein>
    <recommendedName>
        <fullName evidence="7">Rhodopsin domain-containing protein</fullName>
    </recommendedName>
</protein>
<sequence>MKELSPFHVARYSELSFFAQIRYGPVIGCVKLSILLMLKRILFTRGFRIATYFVMLIAFCWTLMPVLVALLVCSPTESSGIGDTWRSGLFTL</sequence>
<dbReference type="PANTHER" id="PTHR33048">
    <property type="entry name" value="PTH11-LIKE INTEGRAL MEMBRANE PROTEIN (AFU_ORTHOLOGUE AFUA_5G11245)"/>
    <property type="match status" value="1"/>
</dbReference>
<dbReference type="EMBL" id="JAQQWP010000004">
    <property type="protein sequence ID" value="KAK8120098.1"/>
    <property type="molecule type" value="Genomic_DNA"/>
</dbReference>
<comment type="subcellular location">
    <subcellularLocation>
        <location evidence="1">Membrane</location>
        <topology evidence="1">Multi-pass membrane protein</topology>
    </subcellularLocation>
</comment>
<dbReference type="InterPro" id="IPR049326">
    <property type="entry name" value="Rhodopsin_dom_fungi"/>
</dbReference>
<evidence type="ECO:0000256" key="5">
    <source>
        <dbReference type="ARBA" id="ARBA00038359"/>
    </source>
</evidence>
<dbReference type="AlphaFoldDB" id="A0AAW0QYQ2"/>
<organism evidence="8 9">
    <name type="scientific">Apiospora kogelbergensis</name>
    <dbReference type="NCBI Taxonomy" id="1337665"/>
    <lineage>
        <taxon>Eukaryota</taxon>
        <taxon>Fungi</taxon>
        <taxon>Dikarya</taxon>
        <taxon>Ascomycota</taxon>
        <taxon>Pezizomycotina</taxon>
        <taxon>Sordariomycetes</taxon>
        <taxon>Xylariomycetidae</taxon>
        <taxon>Amphisphaeriales</taxon>
        <taxon>Apiosporaceae</taxon>
        <taxon>Apiospora</taxon>
    </lineage>
</organism>
<evidence type="ECO:0000256" key="4">
    <source>
        <dbReference type="ARBA" id="ARBA00023136"/>
    </source>
</evidence>
<name>A0AAW0QYQ2_9PEZI</name>
<evidence type="ECO:0000313" key="8">
    <source>
        <dbReference type="EMBL" id="KAK8120098.1"/>
    </source>
</evidence>
<reference evidence="8 9" key="1">
    <citation type="submission" date="2023-01" db="EMBL/GenBank/DDBJ databases">
        <title>Analysis of 21 Apiospora genomes using comparative genomics revels a genus with tremendous synthesis potential of carbohydrate active enzymes and secondary metabolites.</title>
        <authorList>
            <person name="Sorensen T."/>
        </authorList>
    </citation>
    <scope>NUCLEOTIDE SEQUENCE [LARGE SCALE GENOMIC DNA]</scope>
    <source>
        <strain evidence="8 9">CBS 117206</strain>
    </source>
</reference>
<evidence type="ECO:0000256" key="1">
    <source>
        <dbReference type="ARBA" id="ARBA00004141"/>
    </source>
</evidence>
<dbReference type="InterPro" id="IPR052337">
    <property type="entry name" value="SAT4-like"/>
</dbReference>
<feature type="transmembrane region" description="Helical" evidence="6">
    <location>
        <begin position="50"/>
        <end position="72"/>
    </location>
</feature>
<evidence type="ECO:0000256" key="6">
    <source>
        <dbReference type="SAM" id="Phobius"/>
    </source>
</evidence>
<proteinExistence type="inferred from homology"/>
<dbReference type="PANTHER" id="PTHR33048:SF47">
    <property type="entry name" value="INTEGRAL MEMBRANE PROTEIN-RELATED"/>
    <property type="match status" value="1"/>
</dbReference>
<accession>A0AAW0QYQ2</accession>
<evidence type="ECO:0000313" key="9">
    <source>
        <dbReference type="Proteomes" id="UP001392437"/>
    </source>
</evidence>
<comment type="similarity">
    <text evidence="5">Belongs to the SAT4 family.</text>
</comment>
<feature type="transmembrane region" description="Helical" evidence="6">
    <location>
        <begin position="20"/>
        <end position="38"/>
    </location>
</feature>
<keyword evidence="9" id="KW-1185">Reference proteome</keyword>
<dbReference type="Proteomes" id="UP001392437">
    <property type="component" value="Unassembled WGS sequence"/>
</dbReference>
<keyword evidence="2 6" id="KW-0812">Transmembrane</keyword>
<keyword evidence="4 6" id="KW-0472">Membrane</keyword>
<evidence type="ECO:0000259" key="7">
    <source>
        <dbReference type="Pfam" id="PF20684"/>
    </source>
</evidence>
<gene>
    <name evidence="8" type="ORF">PG999_004218</name>
</gene>
<dbReference type="GO" id="GO:0016020">
    <property type="term" value="C:membrane"/>
    <property type="evidence" value="ECO:0007669"/>
    <property type="project" value="UniProtKB-SubCell"/>
</dbReference>